<feature type="domain" description="HYR" evidence="2">
    <location>
        <begin position="94"/>
        <end position="173"/>
    </location>
</feature>
<feature type="domain" description="HYR" evidence="2">
    <location>
        <begin position="412"/>
        <end position="493"/>
    </location>
</feature>
<dbReference type="GeneID" id="105440998"/>
<dbReference type="AlphaFoldDB" id="A0A7M7PJQ3"/>
<feature type="domain" description="HYR" evidence="2">
    <location>
        <begin position="572"/>
        <end position="653"/>
    </location>
</feature>
<organism evidence="3 4">
    <name type="scientific">Strongylocentrotus purpuratus</name>
    <name type="common">Purple sea urchin</name>
    <dbReference type="NCBI Taxonomy" id="7668"/>
    <lineage>
        <taxon>Eukaryota</taxon>
        <taxon>Metazoa</taxon>
        <taxon>Echinodermata</taxon>
        <taxon>Eleutherozoa</taxon>
        <taxon>Echinozoa</taxon>
        <taxon>Echinoidea</taxon>
        <taxon>Euechinoidea</taxon>
        <taxon>Echinacea</taxon>
        <taxon>Camarodonta</taxon>
        <taxon>Echinidea</taxon>
        <taxon>Strongylocentrotidae</taxon>
        <taxon>Strongylocentrotus</taxon>
    </lineage>
</organism>
<dbReference type="Pfam" id="PF02494">
    <property type="entry name" value="HYR"/>
    <property type="match status" value="13"/>
</dbReference>
<evidence type="ECO:0000259" key="2">
    <source>
        <dbReference type="PROSITE" id="PS50825"/>
    </source>
</evidence>
<dbReference type="RefSeq" id="XP_030851764.1">
    <property type="nucleotide sequence ID" value="XM_030995904.1"/>
</dbReference>
<sequence length="1085" mass="113990">MTAFNAFLLFFLDDEAPTLNCSDITSTTDLGLNSSSDVDVMPYATDNADADPNVTCSHSSKHEFLIGITTVTCSSTDNAENTGNCTFLVTVTDDEAPTLNCSDITSTTDLGLNSSSDVDIMPYPTDNVDTDPNVTCSHSSKHKFLIGITTVTCSSTDNAENTGNCTFLVTVKDDESPTLNCSDITSTTDLGLNSSSDVDIMPYATDNVDTDPNVTCSHSSKHEFLIGITTVTCSSTDNAENTGNCTFLVIVTDDESPTLNCSDITSTTDLGLNSSSDVDIMPYATDNVDTDPNVTCSHSSKHEFLIGITTVTCSSTDNAENTGNCTFLVIVTDDEAPTLNCSDITSTTDLGLNSSSDVDIMPYATDNADADPNVTCSHSSKHEFLIGITTLTCSSTDNAENTGNCTFLVTVTDDEAPTLNCSDITSTTDLGLNSSSDVDVMPYATDNADADPNVTCSHSSKHEFLIGITTVTCSSTDNAENTGNCTFLVTVTDDESPTLNCSDITSTTDLGLNSSSDVDIMPYATDNVDTDPNVTCSHSSKHEFLIGITTVTCSSTDNAENTGNCTFLVIVTDDESPTLNCSDITSTTDLGLNSSSDVDIMPYATDNVDTDPNVTCSHSSKHEFLIGITTVTCSSTDNAENTGNCTLLVIVTDDESPTLNCSDITSTTDLGLNSSSDVDIMPYATDNVDTDPNVTCSHSSKHEFLIGITTVTCSSTDNAENTGNCTLLVIVTDDEAPTLNCSDITSTTDLGLNSSSDVDIMPYATDNADADPNVTCSHSSKHEFLIGITTVTCSSTDNAENTGNCTFLVTVTDDEAPTLNCSDITSTTDLGLNSSSHVDIMPYATDNADADPNVTCSHSSDHEFLIGITTVTCSSTDNAENTGNCTFLVTVTDDEAPTLNCSDITSTTDLGLNSSSHVDIMPYATDNADADPNVTCSHSSDHEFLIGITTVTCSSTDNAENTGNCTFLVTVTDDEAPTLNCSDITSTTDLGLNSSSDVDIMPYATDNADADPNVTCSHSSDHEFLIGITIVTCSSTDNAENTGNCTFLVTVTDDEAPTLNCSDITSTTDLGLNSSSDVDIVTQFG</sequence>
<dbReference type="InterPro" id="IPR003410">
    <property type="entry name" value="HYR_dom"/>
</dbReference>
<evidence type="ECO:0000256" key="1">
    <source>
        <dbReference type="ARBA" id="ARBA00022737"/>
    </source>
</evidence>
<feature type="domain" description="HYR" evidence="2">
    <location>
        <begin position="252"/>
        <end position="333"/>
    </location>
</feature>
<dbReference type="PROSITE" id="PS50825">
    <property type="entry name" value="HYR"/>
    <property type="match status" value="7"/>
</dbReference>
<protein>
    <recommendedName>
        <fullName evidence="2">HYR domain-containing protein</fullName>
    </recommendedName>
</protein>
<feature type="domain" description="HYR" evidence="2">
    <location>
        <begin position="972"/>
        <end position="1053"/>
    </location>
</feature>
<accession>A0A7M7PJQ3</accession>
<dbReference type="InParanoid" id="A0A7M7PJQ3"/>
<dbReference type="Proteomes" id="UP000007110">
    <property type="component" value="Unassembled WGS sequence"/>
</dbReference>
<keyword evidence="4" id="KW-1185">Reference proteome</keyword>
<reference evidence="4" key="1">
    <citation type="submission" date="2015-02" db="EMBL/GenBank/DDBJ databases">
        <title>Genome sequencing for Strongylocentrotus purpuratus.</title>
        <authorList>
            <person name="Murali S."/>
            <person name="Liu Y."/>
            <person name="Vee V."/>
            <person name="English A."/>
            <person name="Wang M."/>
            <person name="Skinner E."/>
            <person name="Han Y."/>
            <person name="Muzny D.M."/>
            <person name="Worley K.C."/>
            <person name="Gibbs R.A."/>
        </authorList>
    </citation>
    <scope>NUCLEOTIDE SEQUENCE</scope>
</reference>
<proteinExistence type="predicted"/>
<name>A0A7M7PJQ3_STRPU</name>
<dbReference type="OrthoDB" id="10069222at2759"/>
<dbReference type="PANTHER" id="PTHR24273:SF32">
    <property type="entry name" value="HYALIN"/>
    <property type="match status" value="1"/>
</dbReference>
<feature type="domain" description="HYR" evidence="2">
    <location>
        <begin position="812"/>
        <end position="893"/>
    </location>
</feature>
<evidence type="ECO:0000313" key="3">
    <source>
        <dbReference type="EnsemblMetazoa" id="XP_030851764"/>
    </source>
</evidence>
<evidence type="ECO:0000313" key="4">
    <source>
        <dbReference type="Proteomes" id="UP000007110"/>
    </source>
</evidence>
<dbReference type="PANTHER" id="PTHR24273">
    <property type="entry name" value="FI04643P-RELATED"/>
    <property type="match status" value="1"/>
</dbReference>
<reference evidence="3" key="2">
    <citation type="submission" date="2021-01" db="UniProtKB">
        <authorList>
            <consortium name="EnsemblMetazoa"/>
        </authorList>
    </citation>
    <scope>IDENTIFICATION</scope>
</reference>
<feature type="domain" description="HYR" evidence="2">
    <location>
        <begin position="12"/>
        <end position="93"/>
    </location>
</feature>
<keyword evidence="1" id="KW-0677">Repeat</keyword>
<dbReference type="EnsemblMetazoa" id="XM_030995904">
    <property type="protein sequence ID" value="XP_030851764"/>
    <property type="gene ID" value="LOC105440998"/>
</dbReference>
<dbReference type="KEGG" id="spu:105440998"/>